<dbReference type="FunFam" id="1.10.10.10:FF:000118">
    <property type="entry name" value="40S ribosomal protein S19"/>
    <property type="match status" value="1"/>
</dbReference>
<comment type="similarity">
    <text evidence="1">Belongs to the eukaryotic ribosomal protein eS19 family.</text>
</comment>
<dbReference type="SUPFAM" id="SSF46785">
    <property type="entry name" value="Winged helix' DNA-binding domain"/>
    <property type="match status" value="1"/>
</dbReference>
<dbReference type="Proteomes" id="UP000245119">
    <property type="component" value="Linkage Group LG7"/>
</dbReference>
<dbReference type="Pfam" id="PF01090">
    <property type="entry name" value="Ribosomal_S19e"/>
    <property type="match status" value="1"/>
</dbReference>
<evidence type="ECO:0000313" key="7">
    <source>
        <dbReference type="Proteomes" id="UP000245119"/>
    </source>
</evidence>
<dbReference type="GO" id="GO:0000028">
    <property type="term" value="P:ribosomal small subunit assembly"/>
    <property type="evidence" value="ECO:0007669"/>
    <property type="project" value="TreeGrafter"/>
</dbReference>
<dbReference type="SMART" id="SM01413">
    <property type="entry name" value="Ribosomal_S19e"/>
    <property type="match status" value="1"/>
</dbReference>
<keyword evidence="7" id="KW-1185">Reference proteome</keyword>
<comment type="caution">
    <text evidence="6">The sequence shown here is derived from an EMBL/GenBank/DDBJ whole genome shotgun (WGS) entry which is preliminary data.</text>
</comment>
<dbReference type="PANTHER" id="PTHR11710">
    <property type="entry name" value="40S RIBOSOMAL PROTEIN S19"/>
    <property type="match status" value="1"/>
</dbReference>
<dbReference type="PROSITE" id="PS00628">
    <property type="entry name" value="RIBOSOMAL_S19E"/>
    <property type="match status" value="1"/>
</dbReference>
<evidence type="ECO:0000256" key="2">
    <source>
        <dbReference type="ARBA" id="ARBA00022980"/>
    </source>
</evidence>
<gene>
    <name evidence="6" type="ORF">C0Q70_12388</name>
</gene>
<protein>
    <recommendedName>
        <fullName evidence="4">Small ribosomal subunit protein eS19</fullName>
    </recommendedName>
    <alternativeName>
        <fullName evidence="5">40S ribosomal protein S19</fullName>
    </alternativeName>
</protein>
<organism evidence="6 7">
    <name type="scientific">Pomacea canaliculata</name>
    <name type="common">Golden apple snail</name>
    <dbReference type="NCBI Taxonomy" id="400727"/>
    <lineage>
        <taxon>Eukaryota</taxon>
        <taxon>Metazoa</taxon>
        <taxon>Spiralia</taxon>
        <taxon>Lophotrochozoa</taxon>
        <taxon>Mollusca</taxon>
        <taxon>Gastropoda</taxon>
        <taxon>Caenogastropoda</taxon>
        <taxon>Architaenioglossa</taxon>
        <taxon>Ampullarioidea</taxon>
        <taxon>Ampullariidae</taxon>
        <taxon>Pomacea</taxon>
    </lineage>
</organism>
<dbReference type="GO" id="GO:0006412">
    <property type="term" value="P:translation"/>
    <property type="evidence" value="ECO:0007669"/>
    <property type="project" value="InterPro"/>
</dbReference>
<evidence type="ECO:0000256" key="3">
    <source>
        <dbReference type="ARBA" id="ARBA00023274"/>
    </source>
</evidence>
<dbReference type="InterPro" id="IPR036388">
    <property type="entry name" value="WH-like_DNA-bd_sf"/>
</dbReference>
<dbReference type="STRING" id="400727.A0A2T7P1D6"/>
<dbReference type="GO" id="GO:0003723">
    <property type="term" value="F:RNA binding"/>
    <property type="evidence" value="ECO:0007669"/>
    <property type="project" value="TreeGrafter"/>
</dbReference>
<dbReference type="InterPro" id="IPR001266">
    <property type="entry name" value="Ribosomal_eS19"/>
</dbReference>
<keyword evidence="2" id="KW-0689">Ribosomal protein</keyword>
<dbReference type="InterPro" id="IPR018277">
    <property type="entry name" value="Ribosomal_eS19_CS"/>
</dbReference>
<dbReference type="GO" id="GO:0022627">
    <property type="term" value="C:cytosolic small ribosomal subunit"/>
    <property type="evidence" value="ECO:0007669"/>
    <property type="project" value="TreeGrafter"/>
</dbReference>
<dbReference type="AlphaFoldDB" id="A0A2T7P1D6"/>
<accession>A0A2T7P1D6</accession>
<dbReference type="OrthoDB" id="428974at2759"/>
<dbReference type="InterPro" id="IPR036390">
    <property type="entry name" value="WH_DNA-bd_sf"/>
</dbReference>
<reference evidence="6 7" key="1">
    <citation type="submission" date="2018-04" db="EMBL/GenBank/DDBJ databases">
        <title>The genome of golden apple snail Pomacea canaliculata provides insight into stress tolerance and invasive adaptation.</title>
        <authorList>
            <person name="Liu C."/>
            <person name="Liu B."/>
            <person name="Ren Y."/>
            <person name="Zhang Y."/>
            <person name="Wang H."/>
            <person name="Li S."/>
            <person name="Jiang F."/>
            <person name="Yin L."/>
            <person name="Zhang G."/>
            <person name="Qian W."/>
            <person name="Fan W."/>
        </authorList>
    </citation>
    <scope>NUCLEOTIDE SEQUENCE [LARGE SCALE GENOMIC DNA]</scope>
    <source>
        <strain evidence="6">SZHN2017</strain>
        <tissue evidence="6">Muscle</tissue>
    </source>
</reference>
<evidence type="ECO:0000313" key="6">
    <source>
        <dbReference type="EMBL" id="PVD27233.1"/>
    </source>
</evidence>
<evidence type="ECO:0000256" key="5">
    <source>
        <dbReference type="ARBA" id="ARBA00035466"/>
    </source>
</evidence>
<dbReference type="Gene3D" id="1.10.10.10">
    <property type="entry name" value="Winged helix-like DNA-binding domain superfamily/Winged helix DNA-binding domain"/>
    <property type="match status" value="1"/>
</dbReference>
<sequence length="229" mass="25007">MVQDAPGSREERNGEGGVNCLLTAVAVDVGVVVAVVPLSRLRRWTVLHRPDDTAAHMSRDTASTRQGLHTDTTPGICSMGISVKDVNQHDFTKALAAFLKKSGKLKVPEWADIVKLGRFNELAPYDEDWYYTRAASVARHLYIRCPAGVGAFTKIYGSKQRNGTTPSHNCRGSRSVARKILQSLEGLKMVEKDPNTGGRRLTPQGRRDLDRIASQIGSRAATSKKPVAV</sequence>
<name>A0A2T7P1D6_POMCA</name>
<dbReference type="GO" id="GO:0003735">
    <property type="term" value="F:structural constituent of ribosome"/>
    <property type="evidence" value="ECO:0007669"/>
    <property type="project" value="InterPro"/>
</dbReference>
<evidence type="ECO:0000256" key="4">
    <source>
        <dbReference type="ARBA" id="ARBA00035143"/>
    </source>
</evidence>
<proteinExistence type="inferred from homology"/>
<keyword evidence="3" id="KW-0687">Ribonucleoprotein</keyword>
<dbReference type="EMBL" id="PZQS01000007">
    <property type="protein sequence ID" value="PVD27233.1"/>
    <property type="molecule type" value="Genomic_DNA"/>
</dbReference>
<evidence type="ECO:0000256" key="1">
    <source>
        <dbReference type="ARBA" id="ARBA00010014"/>
    </source>
</evidence>
<dbReference type="PANTHER" id="PTHR11710:SF0">
    <property type="entry name" value="40S RIBOSOMAL PROTEIN S19"/>
    <property type="match status" value="1"/>
</dbReference>